<evidence type="ECO:0000313" key="2">
    <source>
        <dbReference type="Proteomes" id="UP000006094"/>
    </source>
</evidence>
<accession>K0B0Q0</accession>
<dbReference type="Proteomes" id="UP000006094">
    <property type="component" value="Chromosome"/>
</dbReference>
<evidence type="ECO:0000313" key="1">
    <source>
        <dbReference type="EMBL" id="AFS78485.1"/>
    </source>
</evidence>
<reference evidence="1 2" key="1">
    <citation type="journal article" date="2012" name="PLoS ONE">
        <title>The purine-utilizing bacterium Clostridium acidurici 9a: a genome-guided metabolic reconsideration.</title>
        <authorList>
            <person name="Hartwich K."/>
            <person name="Poehlein A."/>
            <person name="Daniel R."/>
        </authorList>
    </citation>
    <scope>NUCLEOTIDE SEQUENCE [LARGE SCALE GENOMIC DNA]</scope>
    <source>
        <strain evidence="2">ATCC 7906 / DSM 604 / BCRC 14475 / CIP 104303 / KCTC 5404 / NCIMB 10678 / 9a</strain>
    </source>
</reference>
<dbReference type="STRING" id="1128398.Curi_c14750"/>
<dbReference type="KEGG" id="cad:Curi_c14750"/>
<dbReference type="EMBL" id="CP003326">
    <property type="protein sequence ID" value="AFS78485.1"/>
    <property type="molecule type" value="Genomic_DNA"/>
</dbReference>
<dbReference type="AlphaFoldDB" id="K0B0Q0"/>
<dbReference type="HOGENOM" id="CLU_2804716_0_0_9"/>
<proteinExistence type="predicted"/>
<dbReference type="OrthoDB" id="5114842at2"/>
<dbReference type="GO" id="GO:0006281">
    <property type="term" value="P:DNA repair"/>
    <property type="evidence" value="ECO:0007669"/>
    <property type="project" value="InterPro"/>
</dbReference>
<keyword evidence="2" id="KW-1185">Reference proteome</keyword>
<organism evidence="1 2">
    <name type="scientific">Gottschalkia acidurici (strain ATCC 7906 / DSM 604 / BCRC 14475 / CIP 104303 / KCTC 5404 / NCIMB 10678 / 9a)</name>
    <name type="common">Clostridium acidurici</name>
    <dbReference type="NCBI Taxonomy" id="1128398"/>
    <lineage>
        <taxon>Bacteria</taxon>
        <taxon>Bacillati</taxon>
        <taxon>Bacillota</taxon>
        <taxon>Tissierellia</taxon>
        <taxon>Tissierellales</taxon>
        <taxon>Gottschalkiaceae</taxon>
        <taxon>Gottschalkia</taxon>
    </lineage>
</organism>
<protein>
    <submittedName>
        <fullName evidence="1">Uncharacterized protein</fullName>
    </submittedName>
</protein>
<sequence>MEYIIPRKPRTTKLLIKELYAIEHGQTLLECELEIKVKLFFGILKSTSTKRKQLMLNKELRPTKRPD</sequence>
<dbReference type="GO" id="GO:0006310">
    <property type="term" value="P:DNA recombination"/>
    <property type="evidence" value="ECO:0007669"/>
    <property type="project" value="InterPro"/>
</dbReference>
<name>K0B0Q0_GOTA9</name>
<dbReference type="GO" id="GO:0000287">
    <property type="term" value="F:magnesium ion binding"/>
    <property type="evidence" value="ECO:0007669"/>
    <property type="project" value="InterPro"/>
</dbReference>
<gene>
    <name evidence="1" type="ordered locus">Curi_c14750</name>
</gene>